<comment type="subcellular location">
    <subcellularLocation>
        <location evidence="2">Bacterial flagellum basal body</location>
    </subcellularLocation>
</comment>
<dbReference type="InterPro" id="IPR037925">
    <property type="entry name" value="FlgE/F/G-like"/>
</dbReference>
<dbReference type="Pfam" id="PF00460">
    <property type="entry name" value="Flg_bb_rod"/>
    <property type="match status" value="1"/>
</dbReference>
<keyword evidence="7" id="KW-1185">Reference proteome</keyword>
<evidence type="ECO:0000313" key="7">
    <source>
        <dbReference type="Proteomes" id="UP000549765"/>
    </source>
</evidence>
<sequence length="234" mass="25657">MIRALDTLQNNFDLLLQRQANLASNIANANTPGYMEQNLFQTTLREVRLHNYQGGKYINTFNDAGGFTFGNEISGSSLNTNKGAMKTTGLQTDFAIPTAGFFNILMPNGQTAYTRNGNFRLNEQNQLVTQDGYNVLGQNGQPIVGTDNPSFRITNFANATQLANIGNTYYTSTTPGTNVNTQVQAGMLEQSNVQIADQMTSMIQVSREYEANQRALSMNNATLDKAVNRVGSLN</sequence>
<dbReference type="EMBL" id="JAAXPN010000003">
    <property type="protein sequence ID" value="NKZ24004.1"/>
    <property type="molecule type" value="Genomic_DNA"/>
</dbReference>
<proteinExistence type="inferred from homology"/>
<dbReference type="RefSeq" id="WP_168721806.1">
    <property type="nucleotide sequence ID" value="NZ_JAAXPN010000003.1"/>
</dbReference>
<evidence type="ECO:0000259" key="4">
    <source>
        <dbReference type="Pfam" id="PF06429"/>
    </source>
</evidence>
<keyword evidence="6" id="KW-0282">Flagellum</keyword>
<name>A0A7X6S2F1_9LACO</name>
<dbReference type="NCBIfam" id="TIGR03506">
    <property type="entry name" value="FlgEFG_subfam"/>
    <property type="match status" value="1"/>
</dbReference>
<protein>
    <submittedName>
        <fullName evidence="6">Flagellar hook-basal body complex protein</fullName>
    </submittedName>
</protein>
<organism evidence="6 7">
    <name type="scientific">Periweissella fabalis</name>
    <dbReference type="NCBI Taxonomy" id="1070421"/>
    <lineage>
        <taxon>Bacteria</taxon>
        <taxon>Bacillati</taxon>
        <taxon>Bacillota</taxon>
        <taxon>Bacilli</taxon>
        <taxon>Lactobacillales</taxon>
        <taxon>Lactobacillaceae</taxon>
        <taxon>Periweissella</taxon>
    </lineage>
</organism>
<dbReference type="GO" id="GO:0009425">
    <property type="term" value="C:bacterial-type flagellum basal body"/>
    <property type="evidence" value="ECO:0007669"/>
    <property type="project" value="UniProtKB-SubCell"/>
</dbReference>
<dbReference type="GO" id="GO:0071978">
    <property type="term" value="P:bacterial-type flagellum-dependent swarming motility"/>
    <property type="evidence" value="ECO:0007669"/>
    <property type="project" value="TreeGrafter"/>
</dbReference>
<evidence type="ECO:0000256" key="1">
    <source>
        <dbReference type="ARBA" id="ARBA00009677"/>
    </source>
</evidence>
<feature type="domain" description="Flagellar hook protein FlgE/F/G-like D1" evidence="5">
    <location>
        <begin position="95"/>
        <end position="150"/>
    </location>
</feature>
<accession>A0A7X6S2F1</accession>
<comment type="similarity">
    <text evidence="1 2">Belongs to the flagella basal body rod proteins family.</text>
</comment>
<dbReference type="Pfam" id="PF06429">
    <property type="entry name" value="Flg_bbr_C"/>
    <property type="match status" value="1"/>
</dbReference>
<evidence type="ECO:0000259" key="3">
    <source>
        <dbReference type="Pfam" id="PF00460"/>
    </source>
</evidence>
<keyword evidence="2" id="KW-0975">Bacterial flagellum</keyword>
<dbReference type="Proteomes" id="UP000549765">
    <property type="component" value="Unassembled WGS sequence"/>
</dbReference>
<keyword evidence="6" id="KW-0966">Cell projection</keyword>
<dbReference type="InterPro" id="IPR010930">
    <property type="entry name" value="Flg_bb/hook_C_dom"/>
</dbReference>
<dbReference type="InterPro" id="IPR053967">
    <property type="entry name" value="LlgE_F_G-like_D1"/>
</dbReference>
<dbReference type="AlphaFoldDB" id="A0A7X6S2F1"/>
<gene>
    <name evidence="6" type="ORF">HF964_04160</name>
</gene>
<dbReference type="Pfam" id="PF22692">
    <property type="entry name" value="LlgE_F_G_D1"/>
    <property type="match status" value="1"/>
</dbReference>
<evidence type="ECO:0000313" key="6">
    <source>
        <dbReference type="EMBL" id="NKZ24004.1"/>
    </source>
</evidence>
<evidence type="ECO:0000259" key="5">
    <source>
        <dbReference type="Pfam" id="PF22692"/>
    </source>
</evidence>
<dbReference type="PANTHER" id="PTHR30435:SF19">
    <property type="entry name" value="FLAGELLAR BASAL-BODY ROD PROTEIN FLGG"/>
    <property type="match status" value="1"/>
</dbReference>
<dbReference type="InterPro" id="IPR001444">
    <property type="entry name" value="Flag_bb_rod_N"/>
</dbReference>
<comment type="caution">
    <text evidence="6">The sequence shown here is derived from an EMBL/GenBank/DDBJ whole genome shotgun (WGS) entry which is preliminary data.</text>
</comment>
<dbReference type="PANTHER" id="PTHR30435">
    <property type="entry name" value="FLAGELLAR PROTEIN"/>
    <property type="match status" value="1"/>
</dbReference>
<feature type="domain" description="Flagellar basal-body/hook protein C-terminal" evidence="4">
    <location>
        <begin position="184"/>
        <end position="228"/>
    </location>
</feature>
<dbReference type="InterPro" id="IPR020013">
    <property type="entry name" value="Flagellar_FlgE/F/G"/>
</dbReference>
<feature type="domain" description="Flagellar basal body rod protein N-terminal" evidence="3">
    <location>
        <begin position="16"/>
        <end position="34"/>
    </location>
</feature>
<reference evidence="6 7" key="1">
    <citation type="submission" date="2020-04" db="EMBL/GenBank/DDBJ databases">
        <title>MicrobeNet Type strains.</title>
        <authorList>
            <person name="Nicholson A.C."/>
        </authorList>
    </citation>
    <scope>NUCLEOTIDE SEQUENCE [LARGE SCALE GENOMIC DNA]</scope>
    <source>
        <strain evidence="6 7">CCUG 61472</strain>
    </source>
</reference>
<keyword evidence="6" id="KW-0969">Cilium</keyword>
<evidence type="ECO:0000256" key="2">
    <source>
        <dbReference type="RuleBase" id="RU362116"/>
    </source>
</evidence>
<dbReference type="SUPFAM" id="SSF117143">
    <property type="entry name" value="Flagellar hook protein flgE"/>
    <property type="match status" value="1"/>
</dbReference>